<proteinExistence type="predicted"/>
<name>A0A239H7Z5_9FIRM</name>
<evidence type="ECO:0000313" key="2">
    <source>
        <dbReference type="Proteomes" id="UP000198304"/>
    </source>
</evidence>
<evidence type="ECO:0000313" key="1">
    <source>
        <dbReference type="EMBL" id="SNS77291.1"/>
    </source>
</evidence>
<keyword evidence="2" id="KW-1185">Reference proteome</keyword>
<gene>
    <name evidence="1" type="ORF">SAMN05446037_102056</name>
</gene>
<reference evidence="1 2" key="1">
    <citation type="submission" date="2017-06" db="EMBL/GenBank/DDBJ databases">
        <authorList>
            <person name="Kim H.J."/>
            <person name="Triplett B.A."/>
        </authorList>
    </citation>
    <scope>NUCLEOTIDE SEQUENCE [LARGE SCALE GENOMIC DNA]</scope>
    <source>
        <strain evidence="1 2">SCA</strain>
    </source>
</reference>
<accession>A0A239H7Z5</accession>
<organism evidence="1 2">
    <name type="scientific">Anaerovirgula multivorans</name>
    <dbReference type="NCBI Taxonomy" id="312168"/>
    <lineage>
        <taxon>Bacteria</taxon>
        <taxon>Bacillati</taxon>
        <taxon>Bacillota</taxon>
        <taxon>Clostridia</taxon>
        <taxon>Peptostreptococcales</taxon>
        <taxon>Natronincolaceae</taxon>
        <taxon>Anaerovirgula</taxon>
    </lineage>
</organism>
<dbReference type="RefSeq" id="WP_089284104.1">
    <property type="nucleotide sequence ID" value="NZ_FZOJ01000020.1"/>
</dbReference>
<dbReference type="OrthoDB" id="1957223at2"/>
<dbReference type="EMBL" id="FZOJ01000020">
    <property type="protein sequence ID" value="SNS77291.1"/>
    <property type="molecule type" value="Genomic_DNA"/>
</dbReference>
<protein>
    <submittedName>
        <fullName evidence="1">Uncharacterized protein</fullName>
    </submittedName>
</protein>
<dbReference type="AlphaFoldDB" id="A0A239H7Z5"/>
<sequence length="90" mass="10459">MVISLLLYKKGKTDFVRKVVLALVTEAEKRYGNGTGDLKYNHVVERIYEVLPWILRVLYSKEQLDKMIEDAVEYLKRYLAEGKDLVGHEG</sequence>
<dbReference type="Proteomes" id="UP000198304">
    <property type="component" value="Unassembled WGS sequence"/>
</dbReference>